<gene>
    <name evidence="3" type="ORF">EDM22_10265</name>
</gene>
<reference evidence="3 4" key="1">
    <citation type="submission" date="2018-10" db="EMBL/GenBank/DDBJ databases">
        <title>Isolation, diversity and antibacterial activity of antinobacteria from the wheat rhizosphere soil.</title>
        <authorList>
            <person name="Sun T."/>
        </authorList>
    </citation>
    <scope>NUCLEOTIDE SEQUENCE [LARGE SCALE GENOMIC DNA]</scope>
    <source>
        <strain evidence="3 4">SJ-23</strain>
    </source>
</reference>
<dbReference type="AlphaFoldDB" id="A0A3M8AES3"/>
<dbReference type="EMBL" id="RHHB01000017">
    <property type="protein sequence ID" value="RNB49067.1"/>
    <property type="molecule type" value="Genomic_DNA"/>
</dbReference>
<dbReference type="InterPro" id="IPR050834">
    <property type="entry name" value="Glycosyltransf_2"/>
</dbReference>
<proteinExistence type="predicted"/>
<comment type="caution">
    <text evidence="3">The sequence shown here is derived from an EMBL/GenBank/DDBJ whole genome shotgun (WGS) entry which is preliminary data.</text>
</comment>
<name>A0A3M8AES3_9MICO</name>
<dbReference type="InterPro" id="IPR001173">
    <property type="entry name" value="Glyco_trans_2-like"/>
</dbReference>
<dbReference type="Proteomes" id="UP000275048">
    <property type="component" value="Unassembled WGS sequence"/>
</dbReference>
<feature type="compositionally biased region" description="Basic and acidic residues" evidence="1">
    <location>
        <begin position="379"/>
        <end position="395"/>
    </location>
</feature>
<dbReference type="Gene3D" id="3.90.550.10">
    <property type="entry name" value="Spore Coat Polysaccharide Biosynthesis Protein SpsA, Chain A"/>
    <property type="match status" value="1"/>
</dbReference>
<evidence type="ECO:0000256" key="1">
    <source>
        <dbReference type="SAM" id="MobiDB-lite"/>
    </source>
</evidence>
<feature type="region of interest" description="Disordered" evidence="1">
    <location>
        <begin position="354"/>
        <end position="395"/>
    </location>
</feature>
<dbReference type="PANTHER" id="PTHR43685">
    <property type="entry name" value="GLYCOSYLTRANSFERASE"/>
    <property type="match status" value="1"/>
</dbReference>
<keyword evidence="3" id="KW-0808">Transferase</keyword>
<dbReference type="GO" id="GO:0016740">
    <property type="term" value="F:transferase activity"/>
    <property type="evidence" value="ECO:0007669"/>
    <property type="project" value="UniProtKB-KW"/>
</dbReference>
<dbReference type="OrthoDB" id="2676521at2"/>
<evidence type="ECO:0000313" key="3">
    <source>
        <dbReference type="EMBL" id="RNB49067.1"/>
    </source>
</evidence>
<evidence type="ECO:0000259" key="2">
    <source>
        <dbReference type="Pfam" id="PF00535"/>
    </source>
</evidence>
<dbReference type="Pfam" id="PF00535">
    <property type="entry name" value="Glycos_transf_2"/>
    <property type="match status" value="1"/>
</dbReference>
<keyword evidence="4" id="KW-1185">Reference proteome</keyword>
<dbReference type="SUPFAM" id="SSF53448">
    <property type="entry name" value="Nucleotide-diphospho-sugar transferases"/>
    <property type="match status" value="1"/>
</dbReference>
<feature type="region of interest" description="Disordered" evidence="1">
    <location>
        <begin position="1"/>
        <end position="41"/>
    </location>
</feature>
<organism evidence="3 4">
    <name type="scientific">Agromyces tardus</name>
    <dbReference type="NCBI Taxonomy" id="2583849"/>
    <lineage>
        <taxon>Bacteria</taxon>
        <taxon>Bacillati</taxon>
        <taxon>Actinomycetota</taxon>
        <taxon>Actinomycetes</taxon>
        <taxon>Micrococcales</taxon>
        <taxon>Microbacteriaceae</taxon>
        <taxon>Agromyces</taxon>
    </lineage>
</organism>
<protein>
    <submittedName>
        <fullName evidence="3">Glycosyltransferase family 2 protein</fullName>
    </submittedName>
</protein>
<dbReference type="InterPro" id="IPR029044">
    <property type="entry name" value="Nucleotide-diphossugar_trans"/>
</dbReference>
<dbReference type="CDD" id="cd00761">
    <property type="entry name" value="Glyco_tranf_GTA_type"/>
    <property type="match status" value="1"/>
</dbReference>
<evidence type="ECO:0000313" key="4">
    <source>
        <dbReference type="Proteomes" id="UP000275048"/>
    </source>
</evidence>
<sequence length="395" mass="43042">MPRRSRSASSGTDPRRPGCRDPRPSCHARRMTSDAATPDHARDAGPLITVVIPLHDRGRYIAETLQGVLAQGFRRLEVIVVDDASTDDGPEVVQGFLSDPRLTLVLRTHGGVAAARNAGAALAADSSEYLLFMDDDDVAAPDLLESLLAALQAHPEACGAFARAEFIDSDGGPVHPGAFRDQMIGRERLGLADGATSGPYRGLDQVFLATPVVPMGTLLVRRAAFEATGGFDPTFVVGQDWEFTIRLVRQAPLVLVDRALVAYRRHSGNASANRVRDIQTARRVWATAYHSPDNSREDAALLASVWRRHQRRTAVRKVAQGRAMLRQRHVVSGLGRIADGMAHRLLRRPPRIWRRPVPGSSRPATQTTIAIRRGPLGARSDRPRDIRETASDTGS</sequence>
<dbReference type="PANTHER" id="PTHR43685:SF2">
    <property type="entry name" value="GLYCOSYLTRANSFERASE 2-LIKE DOMAIN-CONTAINING PROTEIN"/>
    <property type="match status" value="1"/>
</dbReference>
<accession>A0A3M8AES3</accession>
<feature type="compositionally biased region" description="Basic and acidic residues" evidence="1">
    <location>
        <begin position="13"/>
        <end position="24"/>
    </location>
</feature>
<feature type="domain" description="Glycosyltransferase 2-like" evidence="2">
    <location>
        <begin position="49"/>
        <end position="165"/>
    </location>
</feature>